<accession>A0A918UAR4</accession>
<proteinExistence type="predicted"/>
<protein>
    <submittedName>
        <fullName evidence="1">Uncharacterized protein</fullName>
    </submittedName>
</protein>
<organism evidence="1 2">
    <name type="scientific">Streptomyces minutiscleroticus</name>
    <dbReference type="NCBI Taxonomy" id="68238"/>
    <lineage>
        <taxon>Bacteria</taxon>
        <taxon>Bacillati</taxon>
        <taxon>Actinomycetota</taxon>
        <taxon>Actinomycetes</taxon>
        <taxon>Kitasatosporales</taxon>
        <taxon>Streptomycetaceae</taxon>
        <taxon>Streptomyces</taxon>
    </lineage>
</organism>
<dbReference type="AlphaFoldDB" id="A0A918UAR4"/>
<dbReference type="Proteomes" id="UP000619244">
    <property type="component" value="Unassembled WGS sequence"/>
</dbReference>
<sequence>MGVETHRRDCRAMTGPSVSISPTVGFGLRDPLAGSAQLREAGVALAEDTHDEHRPPVADAVQDVTGRAVRATGAAAKYGFGPVGYHRVPTLRRRAALIR</sequence>
<reference evidence="1" key="1">
    <citation type="journal article" date="2014" name="Int. J. Syst. Evol. Microbiol.">
        <title>Complete genome sequence of Corynebacterium casei LMG S-19264T (=DSM 44701T), isolated from a smear-ripened cheese.</title>
        <authorList>
            <consortium name="US DOE Joint Genome Institute (JGI-PGF)"/>
            <person name="Walter F."/>
            <person name="Albersmeier A."/>
            <person name="Kalinowski J."/>
            <person name="Ruckert C."/>
        </authorList>
    </citation>
    <scope>NUCLEOTIDE SEQUENCE</scope>
    <source>
        <strain evidence="1">JCM 4790</strain>
    </source>
</reference>
<gene>
    <name evidence="1" type="ORF">GCM10010358_82160</name>
</gene>
<evidence type="ECO:0000313" key="1">
    <source>
        <dbReference type="EMBL" id="GGY18514.1"/>
    </source>
</evidence>
<name>A0A918UAR4_9ACTN</name>
<keyword evidence="2" id="KW-1185">Reference proteome</keyword>
<comment type="caution">
    <text evidence="1">The sequence shown here is derived from an EMBL/GenBank/DDBJ whole genome shotgun (WGS) entry which is preliminary data.</text>
</comment>
<dbReference type="EMBL" id="BMVU01000129">
    <property type="protein sequence ID" value="GGY18514.1"/>
    <property type="molecule type" value="Genomic_DNA"/>
</dbReference>
<reference evidence="1" key="2">
    <citation type="submission" date="2020-09" db="EMBL/GenBank/DDBJ databases">
        <authorList>
            <person name="Sun Q."/>
            <person name="Ohkuma M."/>
        </authorList>
    </citation>
    <scope>NUCLEOTIDE SEQUENCE</scope>
    <source>
        <strain evidence="1">JCM 4790</strain>
    </source>
</reference>
<evidence type="ECO:0000313" key="2">
    <source>
        <dbReference type="Proteomes" id="UP000619244"/>
    </source>
</evidence>